<reference evidence="7 9" key="1">
    <citation type="submission" date="2015-04" db="EMBL/GenBank/DDBJ databases">
        <title>The draft genome sequence of Roseovarius indicus B108T.</title>
        <authorList>
            <person name="Li G."/>
            <person name="Lai Q."/>
            <person name="Shao Z."/>
            <person name="Yan P."/>
        </authorList>
    </citation>
    <scope>NUCLEOTIDE SEQUENCE [LARGE SCALE GENOMIC DNA]</scope>
    <source>
        <strain evidence="7 9">B108</strain>
    </source>
</reference>
<evidence type="ECO:0000313" key="8">
    <source>
        <dbReference type="EMBL" id="QEW26337.1"/>
    </source>
</evidence>
<evidence type="ECO:0000256" key="2">
    <source>
        <dbReference type="ARBA" id="ARBA00022729"/>
    </source>
</evidence>
<dbReference type="InterPro" id="IPR027385">
    <property type="entry name" value="Beta-barrel_OMP"/>
</dbReference>
<keyword evidence="9" id="KW-1185">Reference proteome</keyword>
<dbReference type="Pfam" id="PF13505">
    <property type="entry name" value="OMP_b-brl"/>
    <property type="match status" value="1"/>
</dbReference>
<evidence type="ECO:0000313" key="10">
    <source>
        <dbReference type="Proteomes" id="UP000325785"/>
    </source>
</evidence>
<evidence type="ECO:0000313" key="7">
    <source>
        <dbReference type="EMBL" id="KRS18765.1"/>
    </source>
</evidence>
<dbReference type="PATRIC" id="fig|540747.5.peg.2259"/>
<reference evidence="8 10" key="2">
    <citation type="submission" date="2018-08" db="EMBL/GenBank/DDBJ databases">
        <title>Genetic Globetrotter - A new plasmid hitch-hiking vast phylogenetic and geographic distances.</title>
        <authorList>
            <person name="Vollmers J."/>
            <person name="Petersen J."/>
        </authorList>
    </citation>
    <scope>NUCLEOTIDE SEQUENCE [LARGE SCALE GENOMIC DNA]</scope>
    <source>
        <strain evidence="8 10">DSM 26383</strain>
    </source>
</reference>
<accession>A0A0T5PCC3</accession>
<feature type="chain" id="PRO_5010437587" evidence="5">
    <location>
        <begin position="22"/>
        <end position="196"/>
    </location>
</feature>
<comment type="subcellular location">
    <subcellularLocation>
        <location evidence="1">Membrane</location>
    </subcellularLocation>
</comment>
<dbReference type="RefSeq" id="WP_057813347.1">
    <property type="nucleotide sequence ID" value="NZ_CP031598.1"/>
</dbReference>
<dbReference type="KEGG" id="rid:RIdsm_02136"/>
<organism evidence="7 9">
    <name type="scientific">Roseovarius indicus</name>
    <dbReference type="NCBI Taxonomy" id="540747"/>
    <lineage>
        <taxon>Bacteria</taxon>
        <taxon>Pseudomonadati</taxon>
        <taxon>Pseudomonadota</taxon>
        <taxon>Alphaproteobacteria</taxon>
        <taxon>Rhodobacterales</taxon>
        <taxon>Roseobacteraceae</taxon>
        <taxon>Roseovarius</taxon>
    </lineage>
</organism>
<dbReference type="EMBL" id="LAXI01000002">
    <property type="protein sequence ID" value="KRS18765.1"/>
    <property type="molecule type" value="Genomic_DNA"/>
</dbReference>
<comment type="similarity">
    <text evidence="4">Belongs to the Omp25/RopB family.</text>
</comment>
<dbReference type="InterPro" id="IPR051692">
    <property type="entry name" value="OMP-like"/>
</dbReference>
<dbReference type="Proteomes" id="UP000051401">
    <property type="component" value="Unassembled WGS sequence"/>
</dbReference>
<dbReference type="SUPFAM" id="SSF56925">
    <property type="entry name" value="OMPA-like"/>
    <property type="match status" value="1"/>
</dbReference>
<dbReference type="InterPro" id="IPR011250">
    <property type="entry name" value="OMP/PagP_B-barrel"/>
</dbReference>
<dbReference type="InterPro" id="IPR023614">
    <property type="entry name" value="Porin_dom_sf"/>
</dbReference>
<keyword evidence="2 5" id="KW-0732">Signal</keyword>
<sequence>MKRTLTVLAATSALVAGPALAGSLEPAPQEQPVTAPVPQPVNYGPDWTGFYAGGQLGYGNVETSAPGLDGDGAIGGLTFGYDYDLGNWVVGAGMDYDFADISLSPANTLENVYRVKLRSGYKVGDGLIYGTGGYANADVSGAGDDDGYFVGAGYEHLVGENLSVGGEVLYHEFDNFNSTTTDVEATTVQVRGTFRF</sequence>
<dbReference type="Gene3D" id="2.40.160.10">
    <property type="entry name" value="Porin"/>
    <property type="match status" value="1"/>
</dbReference>
<dbReference type="STRING" id="540747.SAMN04488031_103548"/>
<name>A0A0T5PCC3_9RHOB</name>
<evidence type="ECO:0000256" key="5">
    <source>
        <dbReference type="SAM" id="SignalP"/>
    </source>
</evidence>
<dbReference type="EMBL" id="CP031598">
    <property type="protein sequence ID" value="QEW26337.1"/>
    <property type="molecule type" value="Genomic_DNA"/>
</dbReference>
<protein>
    <submittedName>
        <fullName evidence="7">Membrane protein</fullName>
    </submittedName>
</protein>
<feature type="domain" description="Outer membrane protein beta-barrel" evidence="6">
    <location>
        <begin position="45"/>
        <end position="196"/>
    </location>
</feature>
<feature type="signal peptide" evidence="5">
    <location>
        <begin position="1"/>
        <end position="21"/>
    </location>
</feature>
<keyword evidence="3" id="KW-0472">Membrane</keyword>
<proteinExistence type="inferred from homology"/>
<evidence type="ECO:0000256" key="4">
    <source>
        <dbReference type="ARBA" id="ARBA00038306"/>
    </source>
</evidence>
<evidence type="ECO:0000259" key="6">
    <source>
        <dbReference type="Pfam" id="PF13505"/>
    </source>
</evidence>
<dbReference type="GO" id="GO:0016020">
    <property type="term" value="C:membrane"/>
    <property type="evidence" value="ECO:0007669"/>
    <property type="project" value="UniProtKB-SubCell"/>
</dbReference>
<evidence type="ECO:0000256" key="3">
    <source>
        <dbReference type="ARBA" id="ARBA00023136"/>
    </source>
</evidence>
<dbReference type="PANTHER" id="PTHR34001:SF3">
    <property type="entry name" value="BLL7405 PROTEIN"/>
    <property type="match status" value="1"/>
</dbReference>
<dbReference type="OrthoDB" id="268975at2"/>
<evidence type="ECO:0000256" key="1">
    <source>
        <dbReference type="ARBA" id="ARBA00004370"/>
    </source>
</evidence>
<dbReference type="Proteomes" id="UP000325785">
    <property type="component" value="Chromosome"/>
</dbReference>
<gene>
    <name evidence="8" type="ORF">RIdsm_02136</name>
    <name evidence="7" type="ORF">XM52_03465</name>
</gene>
<dbReference type="PANTHER" id="PTHR34001">
    <property type="entry name" value="BLL7405 PROTEIN"/>
    <property type="match status" value="1"/>
</dbReference>
<dbReference type="AlphaFoldDB" id="A0A0T5PCC3"/>
<evidence type="ECO:0000313" key="9">
    <source>
        <dbReference type="Proteomes" id="UP000051401"/>
    </source>
</evidence>